<gene>
    <name evidence="8" type="ORF">MXD59_23035</name>
</gene>
<keyword evidence="8" id="KW-0223">Dioxygenase</keyword>
<evidence type="ECO:0000256" key="5">
    <source>
        <dbReference type="ARBA" id="ARBA00023014"/>
    </source>
</evidence>
<reference evidence="8 9" key="1">
    <citation type="submission" date="2022-04" db="EMBL/GenBank/DDBJ databases">
        <title>Genome diversity in the genus Frankia.</title>
        <authorList>
            <person name="Carlos-Shanley C."/>
            <person name="Hahn D."/>
        </authorList>
    </citation>
    <scope>NUCLEOTIDE SEQUENCE [LARGE SCALE GENOMIC DNA]</scope>
    <source>
        <strain evidence="8 9">Ag45/Mut15</strain>
    </source>
</reference>
<dbReference type="InterPro" id="IPR044043">
    <property type="entry name" value="VanA_C_cat"/>
</dbReference>
<dbReference type="Pfam" id="PF19112">
    <property type="entry name" value="VanA_C"/>
    <property type="match status" value="1"/>
</dbReference>
<evidence type="ECO:0000256" key="6">
    <source>
        <dbReference type="SAM" id="MobiDB-lite"/>
    </source>
</evidence>
<evidence type="ECO:0000256" key="1">
    <source>
        <dbReference type="ARBA" id="ARBA00022714"/>
    </source>
</evidence>
<evidence type="ECO:0000256" key="3">
    <source>
        <dbReference type="ARBA" id="ARBA00023002"/>
    </source>
</evidence>
<sequence>MAWLLRNTEPALRHGWHPVALATELGDAPLRVLLLGEAWVVVRLGGALAAFTDRCPHRFAPLSAGQVEDGELRCGYHGWRFGPDGVCTSIPALGPGVPPPRRARATPAWGVAERHGLLWIAPAPPVADLIDLPDAARPGFDVMWLPPAHSSACAGLLADNFLDTAHFPFVHAATIGAGEDTLVAPYRVAPDGAGFLVRLEQDVANPEDPLVATGEHPLVQRRWSTYAYQPPFMLRLRLEYPDAATTSTILFCLQPQGERATRIYTLLLRDDLGADPDRMAQAIAFEQAVLDEDLALQERFDLEGLPLPDPDSDPSSDPGSVSVRASVPEEVSIRADAAGVALRRTLAALVSRAGADGRGGDTAATPT</sequence>
<evidence type="ECO:0000259" key="7">
    <source>
        <dbReference type="PROSITE" id="PS51296"/>
    </source>
</evidence>
<dbReference type="PROSITE" id="PS51296">
    <property type="entry name" value="RIESKE"/>
    <property type="match status" value="1"/>
</dbReference>
<evidence type="ECO:0000256" key="4">
    <source>
        <dbReference type="ARBA" id="ARBA00023004"/>
    </source>
</evidence>
<feature type="region of interest" description="Disordered" evidence="6">
    <location>
        <begin position="303"/>
        <end position="328"/>
    </location>
</feature>
<evidence type="ECO:0000313" key="8">
    <source>
        <dbReference type="EMBL" id="MCK9878602.1"/>
    </source>
</evidence>
<comment type="caution">
    <text evidence="8">The sequence shown here is derived from an EMBL/GenBank/DDBJ whole genome shotgun (WGS) entry which is preliminary data.</text>
</comment>
<proteinExistence type="predicted"/>
<dbReference type="PANTHER" id="PTHR21266">
    <property type="entry name" value="IRON-SULFUR DOMAIN CONTAINING PROTEIN"/>
    <property type="match status" value="1"/>
</dbReference>
<keyword evidence="3" id="KW-0560">Oxidoreductase</keyword>
<dbReference type="SUPFAM" id="SSF55961">
    <property type="entry name" value="Bet v1-like"/>
    <property type="match status" value="1"/>
</dbReference>
<keyword evidence="1" id="KW-0001">2Fe-2S</keyword>
<dbReference type="SUPFAM" id="SSF50022">
    <property type="entry name" value="ISP domain"/>
    <property type="match status" value="1"/>
</dbReference>
<dbReference type="RefSeq" id="WP_248826694.1">
    <property type="nucleotide sequence ID" value="NZ_JALKFT010000038.1"/>
</dbReference>
<keyword evidence="2" id="KW-0479">Metal-binding</keyword>
<dbReference type="InterPro" id="IPR050584">
    <property type="entry name" value="Cholesterol_7-desaturase"/>
</dbReference>
<dbReference type="Pfam" id="PF00355">
    <property type="entry name" value="Rieske"/>
    <property type="match status" value="1"/>
</dbReference>
<name>A0ABT0K4G5_9ACTN</name>
<organism evidence="8 9">
    <name type="scientific">Frankia umida</name>
    <dbReference type="NCBI Taxonomy" id="573489"/>
    <lineage>
        <taxon>Bacteria</taxon>
        <taxon>Bacillati</taxon>
        <taxon>Actinomycetota</taxon>
        <taxon>Actinomycetes</taxon>
        <taxon>Frankiales</taxon>
        <taxon>Frankiaceae</taxon>
        <taxon>Frankia</taxon>
    </lineage>
</organism>
<dbReference type="Gene3D" id="3.90.380.10">
    <property type="entry name" value="Naphthalene 1,2-dioxygenase Alpha Subunit, Chain A, domain 1"/>
    <property type="match status" value="1"/>
</dbReference>
<keyword evidence="4" id="KW-0408">Iron</keyword>
<protein>
    <submittedName>
        <fullName evidence="8">Aromatic ring-hydroxylating dioxygenase subunit alpha</fullName>
    </submittedName>
</protein>
<dbReference type="InterPro" id="IPR017941">
    <property type="entry name" value="Rieske_2Fe-2S"/>
</dbReference>
<evidence type="ECO:0000313" key="9">
    <source>
        <dbReference type="Proteomes" id="UP001201873"/>
    </source>
</evidence>
<dbReference type="InterPro" id="IPR036922">
    <property type="entry name" value="Rieske_2Fe-2S_sf"/>
</dbReference>
<dbReference type="GO" id="GO:0051213">
    <property type="term" value="F:dioxygenase activity"/>
    <property type="evidence" value="ECO:0007669"/>
    <property type="project" value="UniProtKB-KW"/>
</dbReference>
<evidence type="ECO:0000256" key="2">
    <source>
        <dbReference type="ARBA" id="ARBA00022723"/>
    </source>
</evidence>
<dbReference type="PANTHER" id="PTHR21266:SF57">
    <property type="entry name" value="3-CHLOROBENZOATE-3,4-DIOXYGENASE"/>
    <property type="match status" value="1"/>
</dbReference>
<dbReference type="Proteomes" id="UP001201873">
    <property type="component" value="Unassembled WGS sequence"/>
</dbReference>
<accession>A0ABT0K4G5</accession>
<feature type="domain" description="Rieske" evidence="7">
    <location>
        <begin position="16"/>
        <end position="120"/>
    </location>
</feature>
<keyword evidence="5" id="KW-0411">Iron-sulfur</keyword>
<feature type="compositionally biased region" description="Low complexity" evidence="6">
    <location>
        <begin position="313"/>
        <end position="323"/>
    </location>
</feature>
<dbReference type="EMBL" id="JALKFT010000038">
    <property type="protein sequence ID" value="MCK9878602.1"/>
    <property type="molecule type" value="Genomic_DNA"/>
</dbReference>
<keyword evidence="9" id="KW-1185">Reference proteome</keyword>
<dbReference type="Gene3D" id="2.102.10.10">
    <property type="entry name" value="Rieske [2Fe-2S] iron-sulphur domain"/>
    <property type="match status" value="1"/>
</dbReference>